<protein>
    <submittedName>
        <fullName evidence="2">Uncharacterized protein</fullName>
    </submittedName>
</protein>
<organism evidence="2 3">
    <name type="scientific">Thalassotalea insulae</name>
    <dbReference type="NCBI Taxonomy" id="2056778"/>
    <lineage>
        <taxon>Bacteria</taxon>
        <taxon>Pseudomonadati</taxon>
        <taxon>Pseudomonadota</taxon>
        <taxon>Gammaproteobacteria</taxon>
        <taxon>Alteromonadales</taxon>
        <taxon>Colwelliaceae</taxon>
        <taxon>Thalassotalea</taxon>
    </lineage>
</organism>
<name>A0ABQ6GT26_9GAMM</name>
<proteinExistence type="predicted"/>
<feature type="chain" id="PRO_5045398631" evidence="1">
    <location>
        <begin position="22"/>
        <end position="253"/>
    </location>
</feature>
<reference evidence="2 3" key="1">
    <citation type="submission" date="2023-03" db="EMBL/GenBank/DDBJ databases">
        <title>Draft genome sequence of Thalassotalea insulae KCTC 62186T.</title>
        <authorList>
            <person name="Sawabe T."/>
        </authorList>
    </citation>
    <scope>NUCLEOTIDE SEQUENCE [LARGE SCALE GENOMIC DNA]</scope>
    <source>
        <strain evidence="2 3">KCTC 62186</strain>
    </source>
</reference>
<sequence length="253" mass="28711">MKWILLFLAVIFLTVSGQASSNNELSKAKKQIDEPLRLKYEPSGSNAWFPYYIHSQQRKGIVPEIIDLILQRANIIGEEVALPAARTNLALENGDIDFDFINPAWLPADVPIERYVFSAPIIPVKESYIALTANAISLLTQKMKQSDHVQIGTVRGYYYHDDNLFQRVDFSSEKNLIMALQQRRVSYAICDDITAQYWSNVLSVPIVIGQSHSDGFLRIRLRKELAVIIPRLNRAINELKHAGVIAKIIDSYL</sequence>
<accession>A0ABQ6GT26</accession>
<feature type="signal peptide" evidence="1">
    <location>
        <begin position="1"/>
        <end position="21"/>
    </location>
</feature>
<dbReference type="Proteomes" id="UP001157186">
    <property type="component" value="Unassembled WGS sequence"/>
</dbReference>
<dbReference type="Gene3D" id="3.40.190.10">
    <property type="entry name" value="Periplasmic binding protein-like II"/>
    <property type="match status" value="2"/>
</dbReference>
<dbReference type="EMBL" id="BSST01000001">
    <property type="protein sequence ID" value="GLX79098.1"/>
    <property type="molecule type" value="Genomic_DNA"/>
</dbReference>
<evidence type="ECO:0000313" key="2">
    <source>
        <dbReference type="EMBL" id="GLX79098.1"/>
    </source>
</evidence>
<evidence type="ECO:0000256" key="1">
    <source>
        <dbReference type="SAM" id="SignalP"/>
    </source>
</evidence>
<evidence type="ECO:0000313" key="3">
    <source>
        <dbReference type="Proteomes" id="UP001157186"/>
    </source>
</evidence>
<keyword evidence="3" id="KW-1185">Reference proteome</keyword>
<gene>
    <name evidence="2" type="ORF">tinsulaeT_24380</name>
</gene>
<dbReference type="RefSeq" id="WP_284244992.1">
    <property type="nucleotide sequence ID" value="NZ_BSST01000001.1"/>
</dbReference>
<keyword evidence="1" id="KW-0732">Signal</keyword>
<dbReference type="SUPFAM" id="SSF53850">
    <property type="entry name" value="Periplasmic binding protein-like II"/>
    <property type="match status" value="1"/>
</dbReference>
<comment type="caution">
    <text evidence="2">The sequence shown here is derived from an EMBL/GenBank/DDBJ whole genome shotgun (WGS) entry which is preliminary data.</text>
</comment>